<feature type="repeat" description="TPR" evidence="3">
    <location>
        <begin position="551"/>
        <end position="584"/>
    </location>
</feature>
<keyword evidence="1" id="KW-0677">Repeat</keyword>
<dbReference type="PROSITE" id="PS50005">
    <property type="entry name" value="TPR"/>
    <property type="match status" value="3"/>
</dbReference>
<dbReference type="EMBL" id="JBANRG010000037">
    <property type="protein sequence ID" value="KAK7448855.1"/>
    <property type="molecule type" value="Genomic_DNA"/>
</dbReference>
<protein>
    <submittedName>
        <fullName evidence="6">Protein required for normal CLN1 and CLN2 G1 cyclin expression</fullName>
    </submittedName>
</protein>
<reference evidence="6 7" key="1">
    <citation type="submission" date="2024-01" db="EMBL/GenBank/DDBJ databases">
        <title>A draft genome for the cacao thread blight pathogen Marasmiellus scandens.</title>
        <authorList>
            <person name="Baruah I.K."/>
            <person name="Leung J."/>
            <person name="Bukari Y."/>
            <person name="Amoako-Attah I."/>
            <person name="Meinhardt L.W."/>
            <person name="Bailey B.A."/>
            <person name="Cohen S.P."/>
        </authorList>
    </citation>
    <scope>NUCLEOTIDE SEQUENCE [LARGE SCALE GENOMIC DNA]</scope>
    <source>
        <strain evidence="6 7">GH-19</strain>
    </source>
</reference>
<dbReference type="Pfam" id="PF14559">
    <property type="entry name" value="TPR_19"/>
    <property type="match status" value="1"/>
</dbReference>
<evidence type="ECO:0000256" key="4">
    <source>
        <dbReference type="SAM" id="Coils"/>
    </source>
</evidence>
<dbReference type="PANTHER" id="PTHR14027:SF2">
    <property type="entry name" value="RNA POLYMERASE-ASSOCIATED PROTEIN CTR9 HOMOLOG"/>
    <property type="match status" value="1"/>
</dbReference>
<comment type="caution">
    <text evidence="6">The sequence shown here is derived from an EMBL/GenBank/DDBJ whole genome shotgun (WGS) entry which is preliminary data.</text>
</comment>
<keyword evidence="4" id="KW-0175">Coiled coil</keyword>
<dbReference type="Gene3D" id="1.25.40.10">
    <property type="entry name" value="Tetratricopeptide repeat domain"/>
    <property type="match status" value="4"/>
</dbReference>
<proteinExistence type="predicted"/>
<gene>
    <name evidence="6" type="primary">CTR9</name>
    <name evidence="6" type="ORF">VKT23_013584</name>
</gene>
<dbReference type="InterPro" id="IPR011990">
    <property type="entry name" value="TPR-like_helical_dom_sf"/>
</dbReference>
<evidence type="ECO:0000256" key="2">
    <source>
        <dbReference type="ARBA" id="ARBA00022803"/>
    </source>
</evidence>
<dbReference type="SMART" id="SM00028">
    <property type="entry name" value="TPR"/>
    <property type="match status" value="11"/>
</dbReference>
<feature type="compositionally biased region" description="Basic residues" evidence="5">
    <location>
        <begin position="1012"/>
        <end position="1021"/>
    </location>
</feature>
<feature type="compositionally biased region" description="Acidic residues" evidence="5">
    <location>
        <begin position="1026"/>
        <end position="1041"/>
    </location>
</feature>
<dbReference type="PANTHER" id="PTHR14027">
    <property type="entry name" value="RNA POLYMERASE-ASSOCIATED PROTEIN CTR9"/>
    <property type="match status" value="1"/>
</dbReference>
<sequence length="1092" mass="123141">MMDDDSQIGGRNFEIELGGQEVISIDLDRLDPNPDDVLDVLREGQCRVWVWTKLAGEYWRRGYLDAAAKIANTAIECFRMNASSASLPPVYSMLANIQIAHARKAPKLVLQNAREDVLHERTKDEYYKDAAQQLNTGERTANDAGEQVHSVELAFLTRGIQQLATRELDDAMQSFQTVLSEKPTNVIALLGKARILYARRQYAQALQVFQTVLRYSPNCQPDPRIGIGLCLWALDKKDKAKMAWQRSLELNPSEWSAQLLLGLEAINASKDERQAEEERTRLLFTGSKYLERAFNANQRNASAANALCEIFIQKGNSKRALKLAERTIQFADTLTLLTEGYVRAGRICHAEGNNALAVRHFQSAAEGQPKHILAAIGLAQMRMVNDEMAGAIHTLDTLIQPPNPQKCVEATVMLASLRAFPRPGVSSSDIAQERIRARELFDRVAKSLELDDAKLNGHGPSRASRTIGEDVGMHIELARLWQDENLDRTAKALKEALRISEALGKVDPRLLNNLGALSHLEDKFADARSFYEKALTTSMSDPSEGSDAMSTSILYNLARVYEDQGEDAMAQDAYDKLLSRHPEYIDAKIRQAQLLANLNRNNDAHEMLKQALASQNGNLNLRAFYTNFLIQTNLPKPAKDFVFATLKDHDKHDVYSLCASGWIMYHQARESRDTSSKGMEERKRNFTRSAEFYEKALQLDPQCAFAAQGLAIITAEDALGTLSGQPLASGPDEVTKRMKYLREALDIFIKVRESINDGSVYVNMGHCYYSRDEFDRAIESYLTASERYFNGKNVPTLLCLCRSHYAKAMKDQSYPSICTALKYAQKALHLQPNDKAILYNIAMIQQKSAEMLFALPADKRTLKTLQRVIEQAQHAQKIFASLAADQSPTLPYSRDIADQRRKYGDNMLRKGEEHLSKQRDYEAEAKARLDAARQMRQQERDRIAALEREKMEELRKEAEKLAEQRKIAREQAIEWTREVRMDSDDEKEKKPKRPRKPKVEAGGSGDEAEAPKRKRRGKIRRTGGEQGDEEEPGVFSDDEDAEKPARKRPKKKVVKDEDDEGGVGAEAAGTQRKKQFKSKEVLSDTDDEEMDG</sequence>
<name>A0ABR1J2V5_9AGAR</name>
<keyword evidence="7" id="KW-1185">Reference proteome</keyword>
<dbReference type="SUPFAM" id="SSF81901">
    <property type="entry name" value="HCP-like"/>
    <property type="match status" value="1"/>
</dbReference>
<dbReference type="Proteomes" id="UP001498398">
    <property type="component" value="Unassembled WGS sequence"/>
</dbReference>
<dbReference type="InterPro" id="IPR019734">
    <property type="entry name" value="TPR_rpt"/>
</dbReference>
<feature type="coiled-coil region" evidence="4">
    <location>
        <begin position="922"/>
        <end position="978"/>
    </location>
</feature>
<feature type="repeat" description="TPR" evidence="3">
    <location>
        <begin position="152"/>
        <end position="185"/>
    </location>
</feature>
<feature type="compositionally biased region" description="Basic and acidic residues" evidence="5">
    <location>
        <begin position="978"/>
        <end position="989"/>
    </location>
</feature>
<dbReference type="SUPFAM" id="SSF48452">
    <property type="entry name" value="TPR-like"/>
    <property type="match status" value="1"/>
</dbReference>
<evidence type="ECO:0000256" key="5">
    <source>
        <dbReference type="SAM" id="MobiDB-lite"/>
    </source>
</evidence>
<dbReference type="InterPro" id="IPR031101">
    <property type="entry name" value="Ctr9"/>
</dbReference>
<dbReference type="Pfam" id="PF13174">
    <property type="entry name" value="TPR_6"/>
    <property type="match status" value="1"/>
</dbReference>
<evidence type="ECO:0000313" key="6">
    <source>
        <dbReference type="EMBL" id="KAK7448855.1"/>
    </source>
</evidence>
<keyword evidence="2 3" id="KW-0802">TPR repeat</keyword>
<accession>A0ABR1J2V5</accession>
<feature type="region of interest" description="Disordered" evidence="5">
    <location>
        <begin position="978"/>
        <end position="1092"/>
    </location>
</feature>
<feature type="compositionally biased region" description="Acidic residues" evidence="5">
    <location>
        <begin position="1083"/>
        <end position="1092"/>
    </location>
</feature>
<evidence type="ECO:0000313" key="7">
    <source>
        <dbReference type="Proteomes" id="UP001498398"/>
    </source>
</evidence>
<evidence type="ECO:0000256" key="3">
    <source>
        <dbReference type="PROSITE-ProRule" id="PRU00339"/>
    </source>
</evidence>
<feature type="repeat" description="TPR" evidence="3">
    <location>
        <begin position="758"/>
        <end position="791"/>
    </location>
</feature>
<dbReference type="Pfam" id="PF13181">
    <property type="entry name" value="TPR_8"/>
    <property type="match status" value="1"/>
</dbReference>
<dbReference type="CDD" id="cd22249">
    <property type="entry name" value="UDM1_RNF168_RNF169-like"/>
    <property type="match status" value="1"/>
</dbReference>
<evidence type="ECO:0000256" key="1">
    <source>
        <dbReference type="ARBA" id="ARBA00022737"/>
    </source>
</evidence>
<organism evidence="6 7">
    <name type="scientific">Marasmiellus scandens</name>
    <dbReference type="NCBI Taxonomy" id="2682957"/>
    <lineage>
        <taxon>Eukaryota</taxon>
        <taxon>Fungi</taxon>
        <taxon>Dikarya</taxon>
        <taxon>Basidiomycota</taxon>
        <taxon>Agaricomycotina</taxon>
        <taxon>Agaricomycetes</taxon>
        <taxon>Agaricomycetidae</taxon>
        <taxon>Agaricales</taxon>
        <taxon>Marasmiineae</taxon>
        <taxon>Omphalotaceae</taxon>
        <taxon>Marasmiellus</taxon>
    </lineage>
</organism>